<feature type="region of interest" description="Disordered" evidence="1">
    <location>
        <begin position="1"/>
        <end position="31"/>
    </location>
</feature>
<dbReference type="CTD" id="9947734"/>
<accession>A0A1S0TQ28</accession>
<protein>
    <submittedName>
        <fullName evidence="2">Uncharacterized protein</fullName>
    </submittedName>
</protein>
<dbReference type="RefSeq" id="XP_020301702.1">
    <property type="nucleotide sequence ID" value="XM_020448125.1"/>
</dbReference>
<dbReference type="GeneID" id="9947734"/>
<feature type="compositionally biased region" description="Basic residues" evidence="1">
    <location>
        <begin position="1"/>
        <end position="17"/>
    </location>
</feature>
<name>A0A1S0TQ28_LOALO</name>
<reference evidence="2" key="1">
    <citation type="submission" date="2012-04" db="EMBL/GenBank/DDBJ databases">
        <title>The Genome Sequence of Loa loa.</title>
        <authorList>
            <consortium name="The Broad Institute Genome Sequencing Platform"/>
            <consortium name="Broad Institute Genome Sequencing Center for Infectious Disease"/>
            <person name="Nutman T.B."/>
            <person name="Fink D.L."/>
            <person name="Russ C."/>
            <person name="Young S."/>
            <person name="Zeng Q."/>
            <person name="Gargeya S."/>
            <person name="Alvarado L."/>
            <person name="Berlin A."/>
            <person name="Chapman S.B."/>
            <person name="Chen Z."/>
            <person name="Freedman E."/>
            <person name="Gellesch M."/>
            <person name="Goldberg J."/>
            <person name="Griggs A."/>
            <person name="Gujja S."/>
            <person name="Heilman E.R."/>
            <person name="Heiman D."/>
            <person name="Howarth C."/>
            <person name="Mehta T."/>
            <person name="Neiman D."/>
            <person name="Pearson M."/>
            <person name="Roberts A."/>
            <person name="Saif S."/>
            <person name="Shea T."/>
            <person name="Shenoy N."/>
            <person name="Sisk P."/>
            <person name="Stolte C."/>
            <person name="Sykes S."/>
            <person name="White J."/>
            <person name="Yandava C."/>
            <person name="Haas B."/>
            <person name="Henn M.R."/>
            <person name="Nusbaum C."/>
            <person name="Birren B."/>
        </authorList>
    </citation>
    <scope>NUCLEOTIDE SEQUENCE [LARGE SCALE GENOMIC DNA]</scope>
</reference>
<dbReference type="InParanoid" id="A0A1S0TQ28"/>
<dbReference type="AlphaFoldDB" id="A0A1S0TQ28"/>
<evidence type="ECO:0000256" key="1">
    <source>
        <dbReference type="SAM" id="MobiDB-lite"/>
    </source>
</evidence>
<organism evidence="2">
    <name type="scientific">Loa loa</name>
    <name type="common">Eye worm</name>
    <name type="synonym">Filaria loa</name>
    <dbReference type="NCBI Taxonomy" id="7209"/>
    <lineage>
        <taxon>Eukaryota</taxon>
        <taxon>Metazoa</taxon>
        <taxon>Ecdysozoa</taxon>
        <taxon>Nematoda</taxon>
        <taxon>Chromadorea</taxon>
        <taxon>Rhabditida</taxon>
        <taxon>Spirurina</taxon>
        <taxon>Spiruromorpha</taxon>
        <taxon>Filarioidea</taxon>
        <taxon>Onchocercidae</taxon>
        <taxon>Loa</taxon>
    </lineage>
</organism>
<evidence type="ECO:0000313" key="2">
    <source>
        <dbReference type="EMBL" id="EFO18204.2"/>
    </source>
</evidence>
<sequence>MRYTGRKMHHKQQHRSLGRPANSKKVSIPKKNKTFRGENCNFTNPKLMNGDAVIDPVAKIANNRNRRSTNLTLASSKGKQLMMEIQRGDDKQQTCENRNNLLLLIEWLSLDNPRVYCYKERTAKVDGKLLIAPCGLISIFEIDRISAALEILAQNQQTANSVPKPQETLSIWDDSVNEERNYQNNLKENSKERQRSYK</sequence>
<dbReference type="KEGG" id="loa:LOAG_10289"/>
<gene>
    <name evidence="2" type="ORF">LOAG_10289</name>
</gene>
<dbReference type="EMBL" id="JH712416">
    <property type="protein sequence ID" value="EFO18204.2"/>
    <property type="molecule type" value="Genomic_DNA"/>
</dbReference>
<proteinExistence type="predicted"/>